<keyword evidence="5" id="KW-0503">Monooxygenase</keyword>
<dbReference type="EMBL" id="LSRQ01000366">
    <property type="protein sequence ID" value="OAY83231.1"/>
    <property type="molecule type" value="Genomic_DNA"/>
</dbReference>
<sequence length="561" mass="63989">MALTILQVALGLSLMASLLLPPLFYFLVITKRTSSHKTKLPPSPPKLPLIGNLHQLGSLPHRSLASLSKKHGPLMLLQLGEILTLIVSSPDMAREIMKTHDISFANRPSSKVTKILFYNNMGLGFSPYGEYWRKVRQLCIIHLLSAKRVQSYHLMREEEVAFMIEKIRQCSSPRTIDMSEVLFSFANDMTCRVVSGKLFRGGRRNELFHELLEENSYLLGAFNIEDYFPWLAWLGVFLGGLSSRARRNFKRWDDLLDEVIEDHENGKDDGEEDFVDVLLSLQKDSNLDFKLEKDHMKAISMGMFGAGTETTYTTLEWAMAELVRNSKTMEKLQDEVRGIVLEKRMVREEQLNAMTYLKAVVKETLRLHPPAPLLLPRESLKDCYIKDYFVPKKTRVFVNGWAINRDPEFWEEPNEFHPERFINNSVDFKGHDFQFIPFGAGRRICPGIQFAESTIELALANLVHRFEWELPYGLRREKLDMSENPGLMFLVLSLNIHTNTARGAHGDFRPRHGARPLDPDAPLKPGKLYFLVDLPRADLEPDHRCEGATGAGAGAGAARSY</sequence>
<dbReference type="FunFam" id="1.10.630.10:FF:000011">
    <property type="entry name" value="Cytochrome P450 83B1"/>
    <property type="match status" value="1"/>
</dbReference>
<dbReference type="InterPro" id="IPR036396">
    <property type="entry name" value="Cyt_P450_sf"/>
</dbReference>
<dbReference type="PRINTS" id="PR00463">
    <property type="entry name" value="EP450I"/>
</dbReference>
<evidence type="ECO:0000256" key="2">
    <source>
        <dbReference type="ARBA" id="ARBA00022723"/>
    </source>
</evidence>
<dbReference type="Pfam" id="PF00067">
    <property type="entry name" value="p450"/>
    <property type="match status" value="1"/>
</dbReference>
<dbReference type="CDD" id="cd11072">
    <property type="entry name" value="CYP71-like"/>
    <property type="match status" value="1"/>
</dbReference>
<dbReference type="InterPro" id="IPR017972">
    <property type="entry name" value="Cyt_P450_CS"/>
</dbReference>
<accession>A0A199W1U8</accession>
<dbReference type="GO" id="GO:0005506">
    <property type="term" value="F:iron ion binding"/>
    <property type="evidence" value="ECO:0007669"/>
    <property type="project" value="InterPro"/>
</dbReference>
<evidence type="ECO:0000256" key="6">
    <source>
        <dbReference type="SAM" id="Phobius"/>
    </source>
</evidence>
<dbReference type="SUPFAM" id="SSF48264">
    <property type="entry name" value="Cytochrome P450"/>
    <property type="match status" value="1"/>
</dbReference>
<dbReference type="Proteomes" id="UP000092600">
    <property type="component" value="Unassembled WGS sequence"/>
</dbReference>
<dbReference type="PRINTS" id="PR00385">
    <property type="entry name" value="P450"/>
</dbReference>
<dbReference type="InterPro" id="IPR002401">
    <property type="entry name" value="Cyt_P450_E_grp-I"/>
</dbReference>
<keyword evidence="6" id="KW-1133">Transmembrane helix</keyword>
<feature type="binding site" description="axial binding residue" evidence="4">
    <location>
        <position position="445"/>
    </location>
    <ligand>
        <name>heme</name>
        <dbReference type="ChEBI" id="CHEBI:30413"/>
    </ligand>
    <ligandPart>
        <name>Fe</name>
        <dbReference type="ChEBI" id="CHEBI:18248"/>
    </ligandPart>
</feature>
<evidence type="ECO:0000256" key="1">
    <source>
        <dbReference type="ARBA" id="ARBA00010617"/>
    </source>
</evidence>
<organism evidence="7 8">
    <name type="scientific">Ananas comosus</name>
    <name type="common">Pineapple</name>
    <name type="synonym">Ananas ananas</name>
    <dbReference type="NCBI Taxonomy" id="4615"/>
    <lineage>
        <taxon>Eukaryota</taxon>
        <taxon>Viridiplantae</taxon>
        <taxon>Streptophyta</taxon>
        <taxon>Embryophyta</taxon>
        <taxon>Tracheophyta</taxon>
        <taxon>Spermatophyta</taxon>
        <taxon>Magnoliopsida</taxon>
        <taxon>Liliopsida</taxon>
        <taxon>Poales</taxon>
        <taxon>Bromeliaceae</taxon>
        <taxon>Bromelioideae</taxon>
        <taxon>Ananas</taxon>
    </lineage>
</organism>
<keyword evidence="4 5" id="KW-0349">Heme</keyword>
<protein>
    <submittedName>
        <fullName evidence="7">Cytochrome P450 71A1</fullName>
    </submittedName>
</protein>
<reference evidence="7 8" key="1">
    <citation type="journal article" date="2016" name="DNA Res.">
        <title>The draft genome of MD-2 pineapple using hybrid error correction of long reads.</title>
        <authorList>
            <person name="Redwan R.M."/>
            <person name="Saidin A."/>
            <person name="Kumar S.V."/>
        </authorList>
    </citation>
    <scope>NUCLEOTIDE SEQUENCE [LARGE SCALE GENOMIC DNA]</scope>
    <source>
        <strain evidence="8">cv. MD2</strain>
        <tissue evidence="7">Leaf</tissue>
    </source>
</reference>
<evidence type="ECO:0000256" key="5">
    <source>
        <dbReference type="RuleBase" id="RU000461"/>
    </source>
</evidence>
<dbReference type="PROSITE" id="PS00086">
    <property type="entry name" value="CYTOCHROME_P450"/>
    <property type="match status" value="1"/>
</dbReference>
<dbReference type="Gene3D" id="1.10.630.10">
    <property type="entry name" value="Cytochrome P450"/>
    <property type="match status" value="1"/>
</dbReference>
<name>A0A199W1U8_ANACO</name>
<dbReference type="PANTHER" id="PTHR47955:SF14">
    <property type="entry name" value="OS01G0543600 PROTEIN"/>
    <property type="match status" value="1"/>
</dbReference>
<evidence type="ECO:0000313" key="8">
    <source>
        <dbReference type="Proteomes" id="UP000092600"/>
    </source>
</evidence>
<keyword evidence="5" id="KW-0560">Oxidoreductase</keyword>
<dbReference type="GO" id="GO:0020037">
    <property type="term" value="F:heme binding"/>
    <property type="evidence" value="ECO:0007669"/>
    <property type="project" value="InterPro"/>
</dbReference>
<feature type="transmembrane region" description="Helical" evidence="6">
    <location>
        <begin position="6"/>
        <end position="29"/>
    </location>
</feature>
<keyword evidence="6" id="KW-0472">Membrane</keyword>
<dbReference type="GO" id="GO:0016705">
    <property type="term" value="F:oxidoreductase activity, acting on paired donors, with incorporation or reduction of molecular oxygen"/>
    <property type="evidence" value="ECO:0007669"/>
    <property type="project" value="InterPro"/>
</dbReference>
<dbReference type="AlphaFoldDB" id="A0A199W1U8"/>
<proteinExistence type="inferred from homology"/>
<keyword evidence="2 4" id="KW-0479">Metal-binding</keyword>
<keyword evidence="6" id="KW-0812">Transmembrane</keyword>
<dbReference type="GO" id="GO:0004497">
    <property type="term" value="F:monooxygenase activity"/>
    <property type="evidence" value="ECO:0007669"/>
    <property type="project" value="UniProtKB-KW"/>
</dbReference>
<evidence type="ECO:0000256" key="3">
    <source>
        <dbReference type="ARBA" id="ARBA00023004"/>
    </source>
</evidence>
<comment type="similarity">
    <text evidence="1 5">Belongs to the cytochrome P450 family.</text>
</comment>
<comment type="cofactor">
    <cofactor evidence="4">
        <name>heme</name>
        <dbReference type="ChEBI" id="CHEBI:30413"/>
    </cofactor>
</comment>
<keyword evidence="3 4" id="KW-0408">Iron</keyword>
<evidence type="ECO:0000313" key="7">
    <source>
        <dbReference type="EMBL" id="OAY83231.1"/>
    </source>
</evidence>
<dbReference type="STRING" id="4615.A0A199W1U8"/>
<evidence type="ECO:0000256" key="4">
    <source>
        <dbReference type="PIRSR" id="PIRSR602401-1"/>
    </source>
</evidence>
<gene>
    <name evidence="7" type="ORF">ACMD2_06606</name>
</gene>
<dbReference type="InterPro" id="IPR001128">
    <property type="entry name" value="Cyt_P450"/>
</dbReference>
<comment type="caution">
    <text evidence="7">The sequence shown here is derived from an EMBL/GenBank/DDBJ whole genome shotgun (WGS) entry which is preliminary data.</text>
</comment>
<dbReference type="PANTHER" id="PTHR47955">
    <property type="entry name" value="CYTOCHROME P450 FAMILY 71 PROTEIN"/>
    <property type="match status" value="1"/>
</dbReference>